<dbReference type="FunFam" id="3.40.640.10:FF:000030">
    <property type="entry name" value="Low-specificity L-threonine aldolase"/>
    <property type="match status" value="1"/>
</dbReference>
<reference evidence="8 9" key="1">
    <citation type="submission" date="2018-05" db="EMBL/GenBank/DDBJ databases">
        <title>Kangiella spongicola genome sequence.</title>
        <authorList>
            <person name="Maclea K.S."/>
            <person name="Goen A.E."/>
            <person name="Kelley C."/>
            <person name="Underriner A."/>
            <person name="Silverwood T."/>
            <person name="Trachtenberg A.M."/>
        </authorList>
    </citation>
    <scope>NUCLEOTIDE SEQUENCE [LARGE SCALE GENOMIC DNA]</scope>
    <source>
        <strain evidence="8 9">ATCC BAA-2076</strain>
    </source>
</reference>
<dbReference type="InterPro" id="IPR023603">
    <property type="entry name" value="Low_specificity_L-TA-like"/>
</dbReference>
<organism evidence="8 9">
    <name type="scientific">Kangiella spongicola</name>
    <dbReference type="NCBI Taxonomy" id="796379"/>
    <lineage>
        <taxon>Bacteria</taxon>
        <taxon>Pseudomonadati</taxon>
        <taxon>Pseudomonadota</taxon>
        <taxon>Gammaproteobacteria</taxon>
        <taxon>Kangiellales</taxon>
        <taxon>Kangiellaceae</taxon>
        <taxon>Kangiella</taxon>
    </lineage>
</organism>
<dbReference type="InterPro" id="IPR015422">
    <property type="entry name" value="PyrdxlP-dep_Trfase_small"/>
</dbReference>
<sequence length="338" mass="37284">MIDLRSDTVTQPTEAMRKVMARAAVGDDVFQDDPTINKLEEKMAEMSGKADALFLPSGTMSNLVALLAHCQRGEEYIVGQDYHTYLYEAGGAPVLGSVVPQPITVEPDGSLDLAKVEAVIKKDDYHFARTKLLCLENTHNGKVISLEYMKQAYDFAQGKGLGVHLDGARAFNASVALGCELKDLAQYSDSISICLSKGLGAPVGSVLCADKDTIKWARRWRKMVGGGMRQAGVLAAAGIYALDHHVERLAKDHAKAKVLAERLSQFDELDVKPELVQTNMVFIKTKLETAKQLADFLAEKGIIIIPSESMRWVMHLDIFSDQLDYVCQQVKSFFNSRR</sequence>
<dbReference type="PANTHER" id="PTHR48097:SF9">
    <property type="entry name" value="L-THREONINE ALDOLASE"/>
    <property type="match status" value="1"/>
</dbReference>
<keyword evidence="9" id="KW-1185">Reference proteome</keyword>
<dbReference type="GO" id="GO:0006567">
    <property type="term" value="P:L-threonine catabolic process"/>
    <property type="evidence" value="ECO:0007669"/>
    <property type="project" value="TreeGrafter"/>
</dbReference>
<dbReference type="Gene3D" id="3.40.640.10">
    <property type="entry name" value="Type I PLP-dependent aspartate aminotransferase-like (Major domain)"/>
    <property type="match status" value="1"/>
</dbReference>
<comment type="similarity">
    <text evidence="2">Belongs to the threonine aldolase family.</text>
</comment>
<dbReference type="NCBIfam" id="NF007825">
    <property type="entry name" value="PRK10534.1"/>
    <property type="match status" value="1"/>
</dbReference>
<accession>A0A318D1M2</accession>
<evidence type="ECO:0000259" key="7">
    <source>
        <dbReference type="Pfam" id="PF01212"/>
    </source>
</evidence>
<feature type="modified residue" description="N6-(pyridoxal phosphate)lysine" evidence="6">
    <location>
        <position position="197"/>
    </location>
</feature>
<dbReference type="InterPro" id="IPR001597">
    <property type="entry name" value="ArAA_b-elim_lyase/Thr_aldolase"/>
</dbReference>
<dbReference type="PANTHER" id="PTHR48097">
    <property type="entry name" value="L-THREONINE ALDOLASE-RELATED"/>
    <property type="match status" value="1"/>
</dbReference>
<dbReference type="InterPro" id="IPR015424">
    <property type="entry name" value="PyrdxlP-dep_Trfase"/>
</dbReference>
<evidence type="ECO:0000256" key="3">
    <source>
        <dbReference type="ARBA" id="ARBA00011881"/>
    </source>
</evidence>
<dbReference type="GO" id="GO:0005829">
    <property type="term" value="C:cytosol"/>
    <property type="evidence" value="ECO:0007669"/>
    <property type="project" value="TreeGrafter"/>
</dbReference>
<comment type="subunit">
    <text evidence="3">Homotetramer.</text>
</comment>
<dbReference type="Pfam" id="PF01212">
    <property type="entry name" value="Beta_elim_lyase"/>
    <property type="match status" value="1"/>
</dbReference>
<keyword evidence="4" id="KW-0663">Pyridoxal phosphate</keyword>
<dbReference type="RefSeq" id="WP_110201791.1">
    <property type="nucleotide sequence ID" value="NZ_QICH01000003.1"/>
</dbReference>
<evidence type="ECO:0000256" key="5">
    <source>
        <dbReference type="ARBA" id="ARBA00023239"/>
    </source>
</evidence>
<evidence type="ECO:0000256" key="1">
    <source>
        <dbReference type="ARBA" id="ARBA00001933"/>
    </source>
</evidence>
<dbReference type="Proteomes" id="UP000247689">
    <property type="component" value="Unassembled WGS sequence"/>
</dbReference>
<dbReference type="InterPro" id="IPR015421">
    <property type="entry name" value="PyrdxlP-dep_Trfase_major"/>
</dbReference>
<feature type="domain" description="Aromatic amino acid beta-eliminating lyase/threonine aldolase" evidence="7">
    <location>
        <begin position="3"/>
        <end position="284"/>
    </location>
</feature>
<keyword evidence="5" id="KW-0456">Lyase</keyword>
<dbReference type="Gene3D" id="3.90.1150.10">
    <property type="entry name" value="Aspartate Aminotransferase, domain 1"/>
    <property type="match status" value="1"/>
</dbReference>
<evidence type="ECO:0000313" key="8">
    <source>
        <dbReference type="EMBL" id="PXF62891.1"/>
    </source>
</evidence>
<dbReference type="GO" id="GO:0008732">
    <property type="term" value="F:L-allo-threonine aldolase activity"/>
    <property type="evidence" value="ECO:0007669"/>
    <property type="project" value="TreeGrafter"/>
</dbReference>
<dbReference type="EMBL" id="QICH01000003">
    <property type="protein sequence ID" value="PXF62891.1"/>
    <property type="molecule type" value="Genomic_DNA"/>
</dbReference>
<gene>
    <name evidence="8" type="ORF">DL796_11320</name>
</gene>
<evidence type="ECO:0000313" key="9">
    <source>
        <dbReference type="Proteomes" id="UP000247689"/>
    </source>
</evidence>
<dbReference type="PIRSF" id="PIRSF017617">
    <property type="entry name" value="Thr_aldolase"/>
    <property type="match status" value="1"/>
</dbReference>
<dbReference type="CDD" id="cd06502">
    <property type="entry name" value="TA_like"/>
    <property type="match status" value="1"/>
</dbReference>
<name>A0A318D1M2_9GAMM</name>
<evidence type="ECO:0000256" key="6">
    <source>
        <dbReference type="PIRSR" id="PIRSR017617-1"/>
    </source>
</evidence>
<dbReference type="AlphaFoldDB" id="A0A318D1M2"/>
<protein>
    <submittedName>
        <fullName evidence="8">Low-specificity L-threonine aldolase</fullName>
    </submittedName>
</protein>
<proteinExistence type="inferred from homology"/>
<evidence type="ECO:0000256" key="4">
    <source>
        <dbReference type="ARBA" id="ARBA00022898"/>
    </source>
</evidence>
<comment type="caution">
    <text evidence="8">The sequence shown here is derived from an EMBL/GenBank/DDBJ whole genome shotgun (WGS) entry which is preliminary data.</text>
</comment>
<dbReference type="OrthoDB" id="9774495at2"/>
<dbReference type="GO" id="GO:0006545">
    <property type="term" value="P:glycine biosynthetic process"/>
    <property type="evidence" value="ECO:0007669"/>
    <property type="project" value="TreeGrafter"/>
</dbReference>
<dbReference type="SUPFAM" id="SSF53383">
    <property type="entry name" value="PLP-dependent transferases"/>
    <property type="match status" value="1"/>
</dbReference>
<dbReference type="NCBIfam" id="NF041359">
    <property type="entry name" value="GntG_guanitoxin"/>
    <property type="match status" value="1"/>
</dbReference>
<evidence type="ECO:0000256" key="2">
    <source>
        <dbReference type="ARBA" id="ARBA00006966"/>
    </source>
</evidence>
<comment type="cofactor">
    <cofactor evidence="1">
        <name>pyridoxal 5'-phosphate</name>
        <dbReference type="ChEBI" id="CHEBI:597326"/>
    </cofactor>
</comment>